<reference evidence="2 3" key="1">
    <citation type="journal article" date="2015" name="Int. J. Syst. Evol. Microbiol.">
        <title>Aestuariivita atlantica sp. nov., isolated from deep sea sediment of the Atlantic Ocean.</title>
        <authorList>
            <person name="Li G."/>
            <person name="Lai Q."/>
            <person name="Du Y."/>
            <person name="Liu X."/>
            <person name="Sun F."/>
            <person name="Shao Z."/>
        </authorList>
    </citation>
    <scope>NUCLEOTIDE SEQUENCE [LARGE SCALE GENOMIC DNA]</scope>
    <source>
        <strain evidence="2 3">22II-S11-z3</strain>
    </source>
</reference>
<dbReference type="PATRIC" id="fig|1317121.7.peg.2073"/>
<gene>
    <name evidence="2" type="ORF">ATO11_07345</name>
</gene>
<name>A0A0L1JRS8_9RHOB</name>
<proteinExistence type="predicted"/>
<feature type="transmembrane region" description="Helical" evidence="1">
    <location>
        <begin position="14"/>
        <end position="35"/>
    </location>
</feature>
<feature type="transmembrane region" description="Helical" evidence="1">
    <location>
        <begin position="101"/>
        <end position="125"/>
    </location>
</feature>
<keyword evidence="1" id="KW-0472">Membrane</keyword>
<dbReference type="AlphaFoldDB" id="A0A0L1JRS8"/>
<comment type="caution">
    <text evidence="2">The sequence shown here is derived from an EMBL/GenBank/DDBJ whole genome shotgun (WGS) entry which is preliminary data.</text>
</comment>
<evidence type="ECO:0000313" key="2">
    <source>
        <dbReference type="EMBL" id="KNG94426.1"/>
    </source>
</evidence>
<sequence>MATTQLAPADTDGLLSQAFTVLLAGAAALLAFDIFGQVLSPMAGFAALAPVGLANSTIKAVFGAGWRPGAEGLHYLAGLVAYPLGWVIVEQVRRRILPALPWLAVAVAYGVILWVFALYVMAHLVAGMKPFLGWGGITYVALWGHILFAVVAAAIYRWRHPA</sequence>
<keyword evidence="1" id="KW-1133">Transmembrane helix</keyword>
<feature type="transmembrane region" description="Helical" evidence="1">
    <location>
        <begin position="131"/>
        <end position="156"/>
    </location>
</feature>
<keyword evidence="3" id="KW-1185">Reference proteome</keyword>
<evidence type="ECO:0000256" key="1">
    <source>
        <dbReference type="SAM" id="Phobius"/>
    </source>
</evidence>
<keyword evidence="1" id="KW-0812">Transmembrane</keyword>
<evidence type="ECO:0000313" key="3">
    <source>
        <dbReference type="Proteomes" id="UP000036938"/>
    </source>
</evidence>
<accession>A0A0L1JRS8</accession>
<protein>
    <submittedName>
        <fullName evidence="2">Uncharacterized protein</fullName>
    </submittedName>
</protein>
<feature type="transmembrane region" description="Helical" evidence="1">
    <location>
        <begin position="72"/>
        <end position="89"/>
    </location>
</feature>
<organism evidence="2 3">
    <name type="scientific">Pseudaestuariivita atlantica</name>
    <dbReference type="NCBI Taxonomy" id="1317121"/>
    <lineage>
        <taxon>Bacteria</taxon>
        <taxon>Pseudomonadati</taxon>
        <taxon>Pseudomonadota</taxon>
        <taxon>Alphaproteobacteria</taxon>
        <taxon>Rhodobacterales</taxon>
        <taxon>Paracoccaceae</taxon>
        <taxon>Pseudaestuariivita</taxon>
    </lineage>
</organism>
<dbReference type="Proteomes" id="UP000036938">
    <property type="component" value="Unassembled WGS sequence"/>
</dbReference>
<dbReference type="EMBL" id="AQQZ01000003">
    <property type="protein sequence ID" value="KNG94426.1"/>
    <property type="molecule type" value="Genomic_DNA"/>
</dbReference>